<accession>Q2N8P0</accession>
<dbReference type="AlphaFoldDB" id="Q2N8P0"/>
<sequence length="933" mass="101720">MYAAHRLPGIRVEASPTPPVGDRFPRMDVAVFVGIAARGPCHRPVLVESVAAFEAAFGGTVPLAFDHTSGSTLTANLGPCVRAFFSNGGKRCWVIRVAWSEDLVAAWRAKDEAIDDSTIIASNRIALSGLLGRFPRVGSGESRVEPAEIEAASAGAWSDPLAVSARVLRAPISVVDARHHRWGLRFESRSALSIGDLIELREYDAGILRYAKVVHIENGHLWAAWSSSFLEITEETPAKTGHARLTNRRNRVDAQFFEGPTSRVVLDSEYTQLTVGSWVLFYQQGEAVWLRADVVDGNEARGPAWQQVGSRVPETPFVATRLSLDLRTELDGETRIDSGISLTPEARNSLFAFSTDDAHYAADEARAAVARPLVALASEISGEIETVRQRHAGGVATQDLARAFVEGTATLGQRPLLRAAYIPLGLGADFNAASLPYSSGEQRPLQRSGLVPFDHRLFVDPAFAGQSTREIDRLAVQRLDLENQRLFGMHAAYDIPGDSVGDASILAVPDAAQPGWALRDDTADLPSPEPGTFAPTNWHDHTGPCLVEGPEELDAPDFGGFLDSSVAVLARPRLGAPRYPSRGGSFRLSFSTTDADTVFVLEESARHDFTDAVEVWRGTDSELTLTDRAEGAYYYRLRTERDGNTSPYSARRVIVRASDYAALPVDRDEVLRVHVAMLRLAAGSAAMTALLSLPRAFRADDAQDYMAQLTTAGFGDAALTDREERSLSYGALFHPWVAGGREDALLTVPADGAVAGHIAALAQNRGAWFAPANRHLANAVGLYPAIAREDWLPTDQARINLIQQRPLGFVAHAARSLSGGADWGQVNIRRLMIMLRRMLLSLGRPFVFEPNGPATRRAIEREIVEHLDILQRRGAFSGRVSRESYFIRLRNSRADRDNGRILAEIGIAPAHPLEFIEIALVQKGERLTLEEAA</sequence>
<proteinExistence type="inferred from homology"/>
<dbReference type="RefSeq" id="WP_011414779.1">
    <property type="nucleotide sequence ID" value="NC_007722.1"/>
</dbReference>
<dbReference type="KEGG" id="eli:ELI_09295"/>
<feature type="domain" description="Tail sheath protein C-terminal" evidence="2">
    <location>
        <begin position="821"/>
        <end position="918"/>
    </location>
</feature>
<gene>
    <name evidence="3" type="ordered locus">ELI_09295</name>
</gene>
<dbReference type="PANTHER" id="PTHR35861">
    <property type="match status" value="1"/>
</dbReference>
<reference evidence="4" key="1">
    <citation type="journal article" date="2009" name="J. Bacteriol.">
        <title>Complete genome sequence of Erythrobacter litoralis HTCC2594.</title>
        <authorList>
            <person name="Oh H.M."/>
            <person name="Giovannoni S.J."/>
            <person name="Ferriera S."/>
            <person name="Johnson J."/>
            <person name="Cho J.C."/>
        </authorList>
    </citation>
    <scope>NUCLEOTIDE SEQUENCE [LARGE SCALE GENOMIC DNA]</scope>
    <source>
        <strain evidence="4">HTCC2594</strain>
    </source>
</reference>
<dbReference type="Proteomes" id="UP000008808">
    <property type="component" value="Chromosome"/>
</dbReference>
<name>Q2N8P0_ERYLH</name>
<dbReference type="Pfam" id="PF17482">
    <property type="entry name" value="Phage_sheath_1C"/>
    <property type="match status" value="1"/>
</dbReference>
<evidence type="ECO:0000259" key="2">
    <source>
        <dbReference type="Pfam" id="PF17482"/>
    </source>
</evidence>
<evidence type="ECO:0000313" key="4">
    <source>
        <dbReference type="Proteomes" id="UP000008808"/>
    </source>
</evidence>
<dbReference type="STRING" id="314225.ELI_09295"/>
<comment type="similarity">
    <text evidence="1">Belongs to the myoviridae tail sheath protein family.</text>
</comment>
<dbReference type="InterPro" id="IPR020287">
    <property type="entry name" value="Tail_sheath_C"/>
</dbReference>
<dbReference type="PANTHER" id="PTHR35861:SF1">
    <property type="entry name" value="PHAGE TAIL SHEATH PROTEIN"/>
    <property type="match status" value="1"/>
</dbReference>
<evidence type="ECO:0000313" key="3">
    <source>
        <dbReference type="EMBL" id="ABC63951.1"/>
    </source>
</evidence>
<dbReference type="InterPro" id="IPR052042">
    <property type="entry name" value="Tail_sheath_structural"/>
</dbReference>
<keyword evidence="4" id="KW-1185">Reference proteome</keyword>
<dbReference type="Gene3D" id="3.40.50.11780">
    <property type="match status" value="2"/>
</dbReference>
<evidence type="ECO:0000256" key="1">
    <source>
        <dbReference type="ARBA" id="ARBA00008005"/>
    </source>
</evidence>
<dbReference type="eggNOG" id="COG3497">
    <property type="taxonomic scope" value="Bacteria"/>
</dbReference>
<protein>
    <recommendedName>
        <fullName evidence="2">Tail sheath protein C-terminal domain-containing protein</fullName>
    </recommendedName>
</protein>
<dbReference type="EMBL" id="CP000157">
    <property type="protein sequence ID" value="ABC63951.1"/>
    <property type="molecule type" value="Genomic_DNA"/>
</dbReference>
<organism evidence="3 4">
    <name type="scientific">Erythrobacter litoralis (strain HTCC2594)</name>
    <dbReference type="NCBI Taxonomy" id="314225"/>
    <lineage>
        <taxon>Bacteria</taxon>
        <taxon>Pseudomonadati</taxon>
        <taxon>Pseudomonadota</taxon>
        <taxon>Alphaproteobacteria</taxon>
        <taxon>Sphingomonadales</taxon>
        <taxon>Erythrobacteraceae</taxon>
        <taxon>Erythrobacter/Porphyrobacter group</taxon>
        <taxon>Erythrobacter</taxon>
    </lineage>
</organism>
<dbReference type="HOGENOM" id="CLU_304581_0_0_5"/>
<dbReference type="OrthoDB" id="9177104at2"/>